<proteinExistence type="predicted"/>
<dbReference type="EMBL" id="BBNT01000002">
    <property type="protein sequence ID" value="GAL74304.1"/>
    <property type="molecule type" value="Genomic_DNA"/>
</dbReference>
<reference evidence="1 2" key="1">
    <citation type="journal article" date="2014" name="Genome Announc.">
        <title>Draft Genome Sequences of Marine Flavobacterium Nonlabens Strains NR17, NR24, NR27, NR32, NR33, and Ara13.</title>
        <authorList>
            <person name="Nakanishi M."/>
            <person name="Meirelles P."/>
            <person name="Suzuki R."/>
            <person name="Takatani N."/>
            <person name="Mino S."/>
            <person name="Suda W."/>
            <person name="Oshima K."/>
            <person name="Hattori M."/>
            <person name="Ohkuma M."/>
            <person name="Hosokawa M."/>
            <person name="Miyashita K."/>
            <person name="Thompson F.L."/>
            <person name="Niwa A."/>
            <person name="Sawabe T."/>
            <person name="Sawabe T."/>
        </authorList>
    </citation>
    <scope>NUCLEOTIDE SEQUENCE [LARGE SCALE GENOMIC DNA]</scope>
    <source>
        <strain evidence="2">JCM19275</strain>
    </source>
</reference>
<accession>A0A090WFW3</accession>
<evidence type="ECO:0000313" key="2">
    <source>
        <dbReference type="Proteomes" id="UP000029647"/>
    </source>
</evidence>
<dbReference type="Proteomes" id="UP000029647">
    <property type="component" value="Unassembled WGS sequence"/>
</dbReference>
<evidence type="ECO:0000313" key="1">
    <source>
        <dbReference type="EMBL" id="GAL74304.1"/>
    </source>
</evidence>
<dbReference type="AlphaFoldDB" id="A0A090WFW3"/>
<gene>
    <name evidence="1" type="ORF">JCM19275_3159</name>
</gene>
<sequence length="65" mass="7706">MLTAESVYQIAKELTDKEMVLLHKRITADVNLFQSLKKRKQSNRMSNIEMRNLLLEKVFKVELIK</sequence>
<organism evidence="1 2">
    <name type="scientific">Nonlabens ulvanivorans</name>
    <name type="common">Persicivirga ulvanivorans</name>
    <dbReference type="NCBI Taxonomy" id="906888"/>
    <lineage>
        <taxon>Bacteria</taxon>
        <taxon>Pseudomonadati</taxon>
        <taxon>Bacteroidota</taxon>
        <taxon>Flavobacteriia</taxon>
        <taxon>Flavobacteriales</taxon>
        <taxon>Flavobacteriaceae</taxon>
        <taxon>Nonlabens</taxon>
    </lineage>
</organism>
<protein>
    <submittedName>
        <fullName evidence="1">Uncharacterized protein</fullName>
    </submittedName>
</protein>
<name>A0A090WFW3_NONUL</name>
<comment type="caution">
    <text evidence="1">The sequence shown here is derived from an EMBL/GenBank/DDBJ whole genome shotgun (WGS) entry which is preliminary data.</text>
</comment>